<accession>A0ABU9CF01</accession>
<evidence type="ECO:0000313" key="4">
    <source>
        <dbReference type="Proteomes" id="UP001365405"/>
    </source>
</evidence>
<dbReference type="Proteomes" id="UP001365405">
    <property type="component" value="Unassembled WGS sequence"/>
</dbReference>
<sequence length="300" mass="30256">MSTHAQDLLATARRLGEQDEAYALVSVLRVQPPAAAKPGDKAIVTRDGFVDGWIGGGCAQPAVLRTVQQALEDGQARLLRVAPDGDAKPLDDVLQFGMSCPSGGTLELFVDPVLPRARLTVIGDSPVAQALAGLAPRVGFAVSVVAQGALPEAWPDAQQVLAGDCPHATPKKIAPGSFVVVATQGKRDVQGLRCALALGGRGVWLVASARKAGVLKQSLVTAGSDAEAVAAIVAPAGTPIGARTPEEVALSVLAAVVAARRQGTAAPAAVAAGEAADPVEMPTPSLERPVAAISSCCGGD</sequence>
<dbReference type="PANTHER" id="PTHR30388">
    <property type="entry name" value="ALDEHYDE OXIDOREDUCTASE MOLYBDENUM COFACTOR ASSEMBLY PROTEIN"/>
    <property type="match status" value="1"/>
</dbReference>
<dbReference type="PANTHER" id="PTHR30388:SF6">
    <property type="entry name" value="XANTHINE DEHYDROGENASE SUBUNIT A-RELATED"/>
    <property type="match status" value="1"/>
</dbReference>
<proteinExistence type="predicted"/>
<gene>
    <name evidence="3" type="ORF">AACH10_08530</name>
</gene>
<dbReference type="Gene3D" id="3.40.50.720">
    <property type="entry name" value="NAD(P)-binding Rossmann-like Domain"/>
    <property type="match status" value="1"/>
</dbReference>
<dbReference type="InterPro" id="IPR003777">
    <property type="entry name" value="XdhC_CoxI"/>
</dbReference>
<keyword evidence="4" id="KW-1185">Reference proteome</keyword>
<dbReference type="InterPro" id="IPR027051">
    <property type="entry name" value="XdhC_Rossmann_dom"/>
</dbReference>
<dbReference type="Pfam" id="PF13478">
    <property type="entry name" value="XdhC_C"/>
    <property type="match status" value="1"/>
</dbReference>
<comment type="caution">
    <text evidence="3">The sequence shown here is derived from an EMBL/GenBank/DDBJ whole genome shotgun (WGS) entry which is preliminary data.</text>
</comment>
<dbReference type="EMBL" id="JBBUTH010000004">
    <property type="protein sequence ID" value="MEK8050283.1"/>
    <property type="molecule type" value="Genomic_DNA"/>
</dbReference>
<dbReference type="RefSeq" id="WP_341409967.1">
    <property type="nucleotide sequence ID" value="NZ_JBBUTH010000004.1"/>
</dbReference>
<feature type="domain" description="XdhC- CoxI" evidence="1">
    <location>
        <begin position="17"/>
        <end position="81"/>
    </location>
</feature>
<evidence type="ECO:0000259" key="2">
    <source>
        <dbReference type="Pfam" id="PF13478"/>
    </source>
</evidence>
<feature type="domain" description="XdhC Rossmann" evidence="2">
    <location>
        <begin position="119"/>
        <end position="255"/>
    </location>
</feature>
<organism evidence="3 4">
    <name type="scientific">Pseudaquabacterium inlustre</name>
    <dbReference type="NCBI Taxonomy" id="2984192"/>
    <lineage>
        <taxon>Bacteria</taxon>
        <taxon>Pseudomonadati</taxon>
        <taxon>Pseudomonadota</taxon>
        <taxon>Betaproteobacteria</taxon>
        <taxon>Burkholderiales</taxon>
        <taxon>Sphaerotilaceae</taxon>
        <taxon>Pseudaquabacterium</taxon>
    </lineage>
</organism>
<dbReference type="Pfam" id="PF02625">
    <property type="entry name" value="XdhC_CoxI"/>
    <property type="match status" value="1"/>
</dbReference>
<name>A0ABU9CF01_9BURK</name>
<evidence type="ECO:0000259" key="1">
    <source>
        <dbReference type="Pfam" id="PF02625"/>
    </source>
</evidence>
<reference evidence="3 4" key="1">
    <citation type="submission" date="2024-04" db="EMBL/GenBank/DDBJ databases">
        <title>Novel species of the genus Ideonella isolated from streams.</title>
        <authorList>
            <person name="Lu H."/>
        </authorList>
    </citation>
    <scope>NUCLEOTIDE SEQUENCE [LARGE SCALE GENOMIC DNA]</scope>
    <source>
        <strain evidence="3 4">DXS22W</strain>
    </source>
</reference>
<protein>
    <submittedName>
        <fullName evidence="3">XdhC family protein</fullName>
    </submittedName>
</protein>
<evidence type="ECO:0000313" key="3">
    <source>
        <dbReference type="EMBL" id="MEK8050283.1"/>
    </source>
</evidence>
<dbReference type="InterPro" id="IPR052698">
    <property type="entry name" value="MoCofactor_Util/Proc"/>
</dbReference>